<dbReference type="Gene3D" id="3.40.140.10">
    <property type="entry name" value="Cytidine Deaminase, domain 2"/>
    <property type="match status" value="1"/>
</dbReference>
<gene>
    <name evidence="1" type="ORF">FA14DRAFT_176514</name>
</gene>
<dbReference type="AlphaFoldDB" id="A0A316VJ12"/>
<evidence type="ECO:0000313" key="2">
    <source>
        <dbReference type="Proteomes" id="UP000245771"/>
    </source>
</evidence>
<sequence>MSNSVKVSQTAYNTILLHCAKYPASATTGILIGTSGNEGTLVVSAIPLQHHWNQLSPMVEVGLSLIQAHLSSEASSSTRIVGVYYAPNDVISSTKPELNPLPLKIAQTISTKIGTDSIALQINNAKLSNSSKTDMHALSAYSVSAFTAQPKPISAQNAVKVGDGNSSATTLAKAEIAKGKWQDIVDFDDHLEDTSRDWLKTVAA</sequence>
<dbReference type="OrthoDB" id="194468at2759"/>
<proteinExistence type="predicted"/>
<dbReference type="Proteomes" id="UP000245771">
    <property type="component" value="Unassembled WGS sequence"/>
</dbReference>
<dbReference type="PANTHER" id="PTHR12941:SF10">
    <property type="entry name" value="ER MEMBRANE PROTEIN COMPLEX SUBUNIT 8_9 HOMOLOG"/>
    <property type="match status" value="1"/>
</dbReference>
<dbReference type="CDD" id="cd08060">
    <property type="entry name" value="MPN_UPF0172"/>
    <property type="match status" value="1"/>
</dbReference>
<name>A0A316VJ12_9BASI</name>
<dbReference type="PANTHER" id="PTHR12941">
    <property type="entry name" value="ER MEMBRANE PROTEIN COMPLEX"/>
    <property type="match status" value="1"/>
</dbReference>
<protein>
    <submittedName>
        <fullName evidence="1">UPF0172-domain-containing protein</fullName>
    </submittedName>
</protein>
<dbReference type="InParanoid" id="A0A316VJ12"/>
<reference evidence="1 2" key="1">
    <citation type="journal article" date="2018" name="Mol. Biol. Evol.">
        <title>Broad Genomic Sampling Reveals a Smut Pathogenic Ancestry of the Fungal Clade Ustilaginomycotina.</title>
        <authorList>
            <person name="Kijpornyongpan T."/>
            <person name="Mondo S.J."/>
            <person name="Barry K."/>
            <person name="Sandor L."/>
            <person name="Lee J."/>
            <person name="Lipzen A."/>
            <person name="Pangilinan J."/>
            <person name="LaButti K."/>
            <person name="Hainaut M."/>
            <person name="Henrissat B."/>
            <person name="Grigoriev I.V."/>
            <person name="Spatafora J.W."/>
            <person name="Aime M.C."/>
        </authorList>
    </citation>
    <scope>NUCLEOTIDE SEQUENCE [LARGE SCALE GENOMIC DNA]</scope>
    <source>
        <strain evidence="1 2">MCA 3882</strain>
    </source>
</reference>
<dbReference type="Pfam" id="PF03665">
    <property type="entry name" value="UPF0172"/>
    <property type="match status" value="1"/>
</dbReference>
<evidence type="ECO:0000313" key="1">
    <source>
        <dbReference type="EMBL" id="PWN37214.1"/>
    </source>
</evidence>
<organism evidence="1 2">
    <name type="scientific">Meira miltonrushii</name>
    <dbReference type="NCBI Taxonomy" id="1280837"/>
    <lineage>
        <taxon>Eukaryota</taxon>
        <taxon>Fungi</taxon>
        <taxon>Dikarya</taxon>
        <taxon>Basidiomycota</taxon>
        <taxon>Ustilaginomycotina</taxon>
        <taxon>Exobasidiomycetes</taxon>
        <taxon>Exobasidiales</taxon>
        <taxon>Brachybasidiaceae</taxon>
        <taxon>Meira</taxon>
    </lineage>
</organism>
<dbReference type="GeneID" id="37022460"/>
<dbReference type="EMBL" id="KZ819602">
    <property type="protein sequence ID" value="PWN37214.1"/>
    <property type="molecule type" value="Genomic_DNA"/>
</dbReference>
<keyword evidence="2" id="KW-1185">Reference proteome</keyword>
<accession>A0A316VJ12</accession>
<dbReference type="InterPro" id="IPR005366">
    <property type="entry name" value="EMC8/9"/>
</dbReference>
<dbReference type="GO" id="GO:0072546">
    <property type="term" value="C:EMC complex"/>
    <property type="evidence" value="ECO:0007669"/>
    <property type="project" value="InterPro"/>
</dbReference>
<dbReference type="RefSeq" id="XP_025357516.1">
    <property type="nucleotide sequence ID" value="XM_025500679.1"/>
</dbReference>
<dbReference type="STRING" id="1280837.A0A316VJ12"/>